<accession>A0A1C2FX68</accession>
<dbReference type="STRING" id="163359.A9R16_05385"/>
<keyword evidence="2" id="KW-1185">Reference proteome</keyword>
<comment type="caution">
    <text evidence="1">The sequence shown here is derived from an EMBL/GenBank/DDBJ whole genome shotgun (WGS) entry which is preliminary data.</text>
</comment>
<proteinExistence type="predicted"/>
<organism evidence="1 2">
    <name type="scientific">Acidiferrobacter thiooxydans</name>
    <dbReference type="NCBI Taxonomy" id="163359"/>
    <lineage>
        <taxon>Bacteria</taxon>
        <taxon>Pseudomonadati</taxon>
        <taxon>Pseudomonadota</taxon>
        <taxon>Gammaproteobacteria</taxon>
        <taxon>Acidiferrobacterales</taxon>
        <taxon>Acidiferrobacteraceae</taxon>
        <taxon>Acidiferrobacter</taxon>
    </lineage>
</organism>
<name>A0A1C2FX68_9GAMM</name>
<evidence type="ECO:0000313" key="1">
    <source>
        <dbReference type="EMBL" id="RCN56821.1"/>
    </source>
</evidence>
<dbReference type="SUPFAM" id="SSF103196">
    <property type="entry name" value="Roadblock/LC7 domain"/>
    <property type="match status" value="1"/>
</dbReference>
<dbReference type="RefSeq" id="WP_065972282.1">
    <property type="nucleotide sequence ID" value="NZ_CP080624.1"/>
</dbReference>
<dbReference type="Gene3D" id="3.30.450.30">
    <property type="entry name" value="Dynein light chain 2a, cytoplasmic"/>
    <property type="match status" value="1"/>
</dbReference>
<gene>
    <name evidence="1" type="ORF">C4900_13780</name>
</gene>
<dbReference type="AlphaFoldDB" id="A0A1C2FX68"/>
<dbReference type="InterPro" id="IPR004942">
    <property type="entry name" value="Roadblock/LAMTOR2_dom"/>
</dbReference>
<dbReference type="EMBL" id="PSYR01000002">
    <property type="protein sequence ID" value="RCN56821.1"/>
    <property type="molecule type" value="Genomic_DNA"/>
</dbReference>
<dbReference type="OrthoDB" id="6057606at2"/>
<dbReference type="SMART" id="SM00960">
    <property type="entry name" value="Robl_LC7"/>
    <property type="match status" value="1"/>
</dbReference>
<sequence>MNARVMPPELIAAFDEEIRRLHARVSGVIGCVLATTDGRRVSAVVDNEADPQRVSAMVGSIVALGETIGREVMIGRTQFVAVSAVDGMILLQRVPARRDLLVVGTLARRHTNLGILLHETGITAEAAARTFDEWLGRDPQPA</sequence>
<protein>
    <submittedName>
        <fullName evidence="1">Uncharacterized protein</fullName>
    </submittedName>
</protein>
<evidence type="ECO:0000313" key="2">
    <source>
        <dbReference type="Proteomes" id="UP000253250"/>
    </source>
</evidence>
<dbReference type="Proteomes" id="UP000253250">
    <property type="component" value="Unassembled WGS sequence"/>
</dbReference>
<reference evidence="1 2" key="1">
    <citation type="submission" date="2018-02" db="EMBL/GenBank/DDBJ databases">
        <title>Insights into the biology of acidophilic members of the Acidiferrobacteraceae family derived from comparative genomic analyses.</title>
        <authorList>
            <person name="Issotta F."/>
            <person name="Thyssen C."/>
            <person name="Mena C."/>
            <person name="Moya A."/>
            <person name="Bellenberg S."/>
            <person name="Sproer C."/>
            <person name="Covarrubias P.C."/>
            <person name="Sand W."/>
            <person name="Quatrini R."/>
            <person name="Vera M."/>
        </authorList>
    </citation>
    <scope>NUCLEOTIDE SEQUENCE [LARGE SCALE GENOMIC DNA]</scope>
    <source>
        <strain evidence="2">m-1</strain>
    </source>
</reference>